<proteinExistence type="predicted"/>
<evidence type="ECO:0000313" key="3">
    <source>
        <dbReference type="Proteomes" id="UP000075225"/>
    </source>
</evidence>
<evidence type="ECO:0000256" key="1">
    <source>
        <dbReference type="SAM" id="MobiDB-lite"/>
    </source>
</evidence>
<dbReference type="Proteomes" id="UP000075225">
    <property type="component" value="Unassembled WGS sequence"/>
</dbReference>
<dbReference type="VEuPathDB" id="ToxoDB:TGPRC2_231996"/>
<gene>
    <name evidence="2" type="ORF">TGPRC2_231996</name>
</gene>
<name>A0A151H353_TOXGO</name>
<organism evidence="2 3">
    <name type="scientific">Toxoplasma gondii TgCatPRC2</name>
    <dbReference type="NCBI Taxonomy" id="1130821"/>
    <lineage>
        <taxon>Eukaryota</taxon>
        <taxon>Sar</taxon>
        <taxon>Alveolata</taxon>
        <taxon>Apicomplexa</taxon>
        <taxon>Conoidasida</taxon>
        <taxon>Coccidia</taxon>
        <taxon>Eucoccidiorida</taxon>
        <taxon>Eimeriorina</taxon>
        <taxon>Sarcocystidae</taxon>
        <taxon>Toxoplasma</taxon>
    </lineage>
</organism>
<dbReference type="AlphaFoldDB" id="A0A151H353"/>
<feature type="region of interest" description="Disordered" evidence="1">
    <location>
        <begin position="156"/>
        <end position="179"/>
    </location>
</feature>
<protein>
    <submittedName>
        <fullName evidence="2">Uncharacterized protein</fullName>
    </submittedName>
</protein>
<evidence type="ECO:0000313" key="2">
    <source>
        <dbReference type="EMBL" id="KYK63742.1"/>
    </source>
</evidence>
<dbReference type="EMBL" id="AHZP02002538">
    <property type="protein sequence ID" value="KYK63742.1"/>
    <property type="molecule type" value="Genomic_DNA"/>
</dbReference>
<dbReference type="OrthoDB" id="10436166at2759"/>
<feature type="compositionally biased region" description="Basic and acidic residues" evidence="1">
    <location>
        <begin position="158"/>
        <end position="172"/>
    </location>
</feature>
<comment type="caution">
    <text evidence="2">The sequence shown here is derived from an EMBL/GenBank/DDBJ whole genome shotgun (WGS) entry which is preliminary data.</text>
</comment>
<sequence>MKANCPCAQVSLCGMNIYNHLFPLKYMIPWTNVIHVCTWRPRANLHFLFASLLQGKMDKKACESVTCGRLSLGIDVKYPLSRGSTRLRFLTPKAQVENGTSRLVARFVSICPPHICMRKAGTFFTSMGQPGGPTQICLQTKCGPMPSLRPWWQIAGEGRTRHQKDPRSRPRDTLFLGSE</sequence>
<reference evidence="3" key="1">
    <citation type="submission" date="2016-03" db="EMBL/GenBank/DDBJ databases">
        <authorList>
            <person name="Sibley D."/>
            <person name="Venepally P."/>
            <person name="Karamycheva S."/>
            <person name="Hadjithomas M."/>
            <person name="Khan A."/>
            <person name="Brunk B."/>
            <person name="Roos D."/>
            <person name="Caler E."/>
            <person name="Lorenzi H."/>
        </authorList>
    </citation>
    <scope>NUCLEOTIDE SEQUENCE [LARGE SCALE GENOMIC DNA]</scope>
    <source>
        <strain evidence="3">TgCatPRC2</strain>
    </source>
</reference>
<accession>A0A151H353</accession>